<name>A0A9Q5HTC3_SANBA</name>
<dbReference type="AlphaFoldDB" id="A0A9Q5HTC3"/>
<dbReference type="InterPro" id="IPR057394">
    <property type="entry name" value="PIGBOS1"/>
</dbReference>
<reference evidence="2" key="1">
    <citation type="submission" date="2016-06" db="EMBL/GenBank/DDBJ databases">
        <title>Draft Genome sequence of the fungus Inonotus baumii.</title>
        <authorList>
            <person name="Zhu H."/>
            <person name="Lin W."/>
        </authorList>
    </citation>
    <scope>NUCLEOTIDE SEQUENCE</scope>
    <source>
        <strain evidence="2">821</strain>
    </source>
</reference>
<proteinExistence type="predicted"/>
<feature type="region of interest" description="Disordered" evidence="1">
    <location>
        <begin position="59"/>
        <end position="101"/>
    </location>
</feature>
<evidence type="ECO:0000313" key="2">
    <source>
        <dbReference type="EMBL" id="OCB85566.1"/>
    </source>
</evidence>
<sequence>MSRRANLINCFVAAATGKELLSFTLRHSNQLRIFYLGVVSGVYIFKPLIENTSSDAQATALNRSRSNEDKLSTSSTVKGMPKSEGSAAAPVSSEDTRVKTS</sequence>
<dbReference type="Pfam" id="PF23670">
    <property type="entry name" value="PIGBOS1"/>
    <property type="match status" value="1"/>
</dbReference>
<evidence type="ECO:0000313" key="3">
    <source>
        <dbReference type="Proteomes" id="UP000757232"/>
    </source>
</evidence>
<gene>
    <name evidence="2" type="ORF">A7U60_g7214</name>
</gene>
<evidence type="ECO:0000256" key="1">
    <source>
        <dbReference type="SAM" id="MobiDB-lite"/>
    </source>
</evidence>
<comment type="caution">
    <text evidence="2">The sequence shown here is derived from an EMBL/GenBank/DDBJ whole genome shotgun (WGS) entry which is preliminary data.</text>
</comment>
<dbReference type="EMBL" id="LNZH02000208">
    <property type="protein sequence ID" value="OCB85566.1"/>
    <property type="molecule type" value="Genomic_DNA"/>
</dbReference>
<dbReference type="Proteomes" id="UP000757232">
    <property type="component" value="Unassembled WGS sequence"/>
</dbReference>
<accession>A0A9Q5HTC3</accession>
<protein>
    <submittedName>
        <fullName evidence="2">Uncharacterized protein</fullName>
    </submittedName>
</protein>
<keyword evidence="3" id="KW-1185">Reference proteome</keyword>
<organism evidence="2 3">
    <name type="scientific">Sanghuangporus baumii</name>
    <name type="common">Phellinus baumii</name>
    <dbReference type="NCBI Taxonomy" id="108892"/>
    <lineage>
        <taxon>Eukaryota</taxon>
        <taxon>Fungi</taxon>
        <taxon>Dikarya</taxon>
        <taxon>Basidiomycota</taxon>
        <taxon>Agaricomycotina</taxon>
        <taxon>Agaricomycetes</taxon>
        <taxon>Hymenochaetales</taxon>
        <taxon>Hymenochaetaceae</taxon>
        <taxon>Sanghuangporus</taxon>
    </lineage>
</organism>